<evidence type="ECO:0000313" key="4">
    <source>
        <dbReference type="Proteomes" id="UP001567538"/>
    </source>
</evidence>
<dbReference type="SUPFAM" id="SSF53474">
    <property type="entry name" value="alpha/beta-Hydrolases"/>
    <property type="match status" value="1"/>
</dbReference>
<sequence>MHPSTDPYTYLGFTRNADASITRIPDHIPTTASSNDPANPVLTKDAPINQETKTWARLYLPAATQAAKLPIIVYYHGGGFVLCSAASSMFQKFLSGIALEIPAVIVSVDYRLAPEHRLPAAYDDCAEALRWVMASDDEWLTGHADMSKCYIMGTSSGGNIVYYVWLREAARMKIEGLILHHPFFGGVERSASEMRLVDDAVLPACVADLMWSLALPLGFDRDHEFCNPVKADIVEKVKVLVTGCGGDPLIDRQIEVARMLAENGVNVIQEFSEGGFHGVELFDDSKALVFYELLKNFISNS</sequence>
<evidence type="ECO:0000256" key="1">
    <source>
        <dbReference type="ARBA" id="ARBA00010515"/>
    </source>
</evidence>
<dbReference type="EMBL" id="JBEAFC010000006">
    <property type="protein sequence ID" value="KAL1555041.1"/>
    <property type="molecule type" value="Genomic_DNA"/>
</dbReference>
<gene>
    <name evidence="3" type="ORF">AAHA92_15527</name>
</gene>
<dbReference type="InterPro" id="IPR029058">
    <property type="entry name" value="AB_hydrolase_fold"/>
</dbReference>
<reference evidence="3 4" key="1">
    <citation type="submission" date="2024-06" db="EMBL/GenBank/DDBJ databases">
        <title>A chromosome level genome sequence of Diviner's sage (Salvia divinorum).</title>
        <authorList>
            <person name="Ford S.A."/>
            <person name="Ro D.-K."/>
            <person name="Ness R.W."/>
            <person name="Phillips M.A."/>
        </authorList>
    </citation>
    <scope>NUCLEOTIDE SEQUENCE [LARGE SCALE GENOMIC DNA]</scope>
    <source>
        <strain evidence="3">SAF-2024a</strain>
        <tissue evidence="3">Leaf</tissue>
    </source>
</reference>
<name>A0ABD1HJ32_SALDI</name>
<evidence type="ECO:0000259" key="2">
    <source>
        <dbReference type="Pfam" id="PF07859"/>
    </source>
</evidence>
<protein>
    <submittedName>
        <fullName evidence="3">Carboxylesterase 120</fullName>
    </submittedName>
</protein>
<feature type="domain" description="Alpha/beta hydrolase fold-3" evidence="2">
    <location>
        <begin position="72"/>
        <end position="279"/>
    </location>
</feature>
<dbReference type="AlphaFoldDB" id="A0ABD1HJ32"/>
<dbReference type="PANTHER" id="PTHR23024:SF546">
    <property type="entry name" value="CARBOXYLESTERASE 120-RELATED"/>
    <property type="match status" value="1"/>
</dbReference>
<dbReference type="InterPro" id="IPR013094">
    <property type="entry name" value="AB_hydrolase_3"/>
</dbReference>
<dbReference type="InterPro" id="IPR050466">
    <property type="entry name" value="Carboxylest/Gibb_receptor"/>
</dbReference>
<keyword evidence="4" id="KW-1185">Reference proteome</keyword>
<organism evidence="3 4">
    <name type="scientific">Salvia divinorum</name>
    <name type="common">Maria pastora</name>
    <name type="synonym">Diviner's sage</name>
    <dbReference type="NCBI Taxonomy" id="28513"/>
    <lineage>
        <taxon>Eukaryota</taxon>
        <taxon>Viridiplantae</taxon>
        <taxon>Streptophyta</taxon>
        <taxon>Embryophyta</taxon>
        <taxon>Tracheophyta</taxon>
        <taxon>Spermatophyta</taxon>
        <taxon>Magnoliopsida</taxon>
        <taxon>eudicotyledons</taxon>
        <taxon>Gunneridae</taxon>
        <taxon>Pentapetalae</taxon>
        <taxon>asterids</taxon>
        <taxon>lamiids</taxon>
        <taxon>Lamiales</taxon>
        <taxon>Lamiaceae</taxon>
        <taxon>Nepetoideae</taxon>
        <taxon>Mentheae</taxon>
        <taxon>Salviinae</taxon>
        <taxon>Salvia</taxon>
        <taxon>Salvia subgen. Calosphace</taxon>
    </lineage>
</organism>
<dbReference type="Gene3D" id="3.40.50.1820">
    <property type="entry name" value="alpha/beta hydrolase"/>
    <property type="match status" value="1"/>
</dbReference>
<dbReference type="Proteomes" id="UP001567538">
    <property type="component" value="Unassembled WGS sequence"/>
</dbReference>
<accession>A0ABD1HJ32</accession>
<dbReference type="PANTHER" id="PTHR23024">
    <property type="entry name" value="ARYLACETAMIDE DEACETYLASE"/>
    <property type="match status" value="1"/>
</dbReference>
<evidence type="ECO:0000313" key="3">
    <source>
        <dbReference type="EMBL" id="KAL1555041.1"/>
    </source>
</evidence>
<comment type="caution">
    <text evidence="3">The sequence shown here is derived from an EMBL/GenBank/DDBJ whole genome shotgun (WGS) entry which is preliminary data.</text>
</comment>
<proteinExistence type="inferred from homology"/>
<dbReference type="Pfam" id="PF07859">
    <property type="entry name" value="Abhydrolase_3"/>
    <property type="match status" value="1"/>
</dbReference>
<comment type="similarity">
    <text evidence="1">Belongs to the 'GDXG' lipolytic enzyme family.</text>
</comment>